<reference evidence="13 14" key="1">
    <citation type="journal article" date="2016" name="G3 (Bethesda)">
        <title>First Draft Assembly and Annotation of the Genome of a California Endemic Oak Quercus lobata Nee (Fagaceae).</title>
        <authorList>
            <person name="Sork V.L."/>
            <person name="Fitz-Gibbon S.T."/>
            <person name="Puiu D."/>
            <person name="Crepeau M."/>
            <person name="Gugger P.F."/>
            <person name="Sherman R."/>
            <person name="Stevens K."/>
            <person name="Langley C.H."/>
            <person name="Pellegrini M."/>
            <person name="Salzberg S.L."/>
        </authorList>
    </citation>
    <scope>NUCLEOTIDE SEQUENCE [LARGE SCALE GENOMIC DNA]</scope>
    <source>
        <strain evidence="13 14">cv. SW786</strain>
    </source>
</reference>
<evidence type="ECO:0000256" key="8">
    <source>
        <dbReference type="ARBA" id="ARBA00022729"/>
    </source>
</evidence>
<name>A0A7N2N5F1_QUELO</name>
<dbReference type="InParanoid" id="A0A7N2N5F1"/>
<dbReference type="GO" id="GO:0030570">
    <property type="term" value="F:pectate lyase activity"/>
    <property type="evidence" value="ECO:0007669"/>
    <property type="project" value="UniProtKB-EC"/>
</dbReference>
<dbReference type="SUPFAM" id="SSF51126">
    <property type="entry name" value="Pectin lyase-like"/>
    <property type="match status" value="2"/>
</dbReference>
<dbReference type="Proteomes" id="UP000594261">
    <property type="component" value="Chromosome 12"/>
</dbReference>
<keyword evidence="6" id="KW-0964">Secreted</keyword>
<accession>A0A7N2N5F1</accession>
<dbReference type="GO" id="GO:0046872">
    <property type="term" value="F:metal ion binding"/>
    <property type="evidence" value="ECO:0007669"/>
    <property type="project" value="UniProtKB-KW"/>
</dbReference>
<organism evidence="13 14">
    <name type="scientific">Quercus lobata</name>
    <name type="common">Valley oak</name>
    <dbReference type="NCBI Taxonomy" id="97700"/>
    <lineage>
        <taxon>Eukaryota</taxon>
        <taxon>Viridiplantae</taxon>
        <taxon>Streptophyta</taxon>
        <taxon>Embryophyta</taxon>
        <taxon>Tracheophyta</taxon>
        <taxon>Spermatophyta</taxon>
        <taxon>Magnoliopsida</taxon>
        <taxon>eudicotyledons</taxon>
        <taxon>Gunneridae</taxon>
        <taxon>Pentapetalae</taxon>
        <taxon>rosids</taxon>
        <taxon>fabids</taxon>
        <taxon>Fagales</taxon>
        <taxon>Fagaceae</taxon>
        <taxon>Quercus</taxon>
    </lineage>
</organism>
<dbReference type="OMA" id="TGSKDIW"/>
<evidence type="ECO:0000256" key="5">
    <source>
        <dbReference type="ARBA" id="ARBA00012272"/>
    </source>
</evidence>
<keyword evidence="10 11" id="KW-0456">Lyase</keyword>
<evidence type="ECO:0000256" key="2">
    <source>
        <dbReference type="ARBA" id="ARBA00004191"/>
    </source>
</evidence>
<dbReference type="AlphaFoldDB" id="A0A7N2N5F1"/>
<dbReference type="EnsemblPlants" id="QL12p033362:mrna">
    <property type="protein sequence ID" value="QL12p033362:mrna"/>
    <property type="gene ID" value="QL12p033362"/>
</dbReference>
<evidence type="ECO:0000256" key="7">
    <source>
        <dbReference type="ARBA" id="ARBA00022723"/>
    </source>
</evidence>
<evidence type="ECO:0000256" key="4">
    <source>
        <dbReference type="ARBA" id="ARBA00010980"/>
    </source>
</evidence>
<keyword evidence="6" id="KW-0134">Cell wall</keyword>
<dbReference type="InterPro" id="IPR018082">
    <property type="entry name" value="AmbAllergen"/>
</dbReference>
<dbReference type="EMBL" id="LRBV02000012">
    <property type="status" value="NOT_ANNOTATED_CDS"/>
    <property type="molecule type" value="Genomic_DNA"/>
</dbReference>
<dbReference type="Gene3D" id="2.160.20.10">
    <property type="entry name" value="Single-stranded right-handed beta-helix, Pectin lyase-like"/>
    <property type="match status" value="3"/>
</dbReference>
<dbReference type="PANTHER" id="PTHR31683">
    <property type="entry name" value="PECTATE LYASE 18-RELATED"/>
    <property type="match status" value="1"/>
</dbReference>
<evidence type="ECO:0000256" key="3">
    <source>
        <dbReference type="ARBA" id="ARBA00005220"/>
    </source>
</evidence>
<dbReference type="InterPro" id="IPR011050">
    <property type="entry name" value="Pectin_lyase_fold/virulence"/>
</dbReference>
<keyword evidence="9 11" id="KW-0106">Calcium</keyword>
<evidence type="ECO:0000256" key="11">
    <source>
        <dbReference type="RuleBase" id="RU361123"/>
    </source>
</evidence>
<evidence type="ECO:0000256" key="6">
    <source>
        <dbReference type="ARBA" id="ARBA00022512"/>
    </source>
</evidence>
<comment type="catalytic activity">
    <reaction evidence="1 11">
        <text>Eliminative cleavage of (1-&gt;4)-alpha-D-galacturonan to give oligosaccharides with 4-deoxy-alpha-D-galact-4-enuronosyl groups at their non-reducing ends.</text>
        <dbReference type="EC" id="4.2.2.2"/>
    </reaction>
</comment>
<evidence type="ECO:0000313" key="13">
    <source>
        <dbReference type="EnsemblPlants" id="QL12p033362:mrna"/>
    </source>
</evidence>
<evidence type="ECO:0000259" key="12">
    <source>
        <dbReference type="SMART" id="SM00656"/>
    </source>
</evidence>
<evidence type="ECO:0000256" key="10">
    <source>
        <dbReference type="ARBA" id="ARBA00023239"/>
    </source>
</evidence>
<evidence type="ECO:0000313" key="14">
    <source>
        <dbReference type="Proteomes" id="UP000594261"/>
    </source>
</evidence>
<dbReference type="EC" id="4.2.2.2" evidence="5 11"/>
<dbReference type="InterPro" id="IPR002022">
    <property type="entry name" value="Pec_lyase"/>
</dbReference>
<proteinExistence type="inferred from homology"/>
<protein>
    <recommendedName>
        <fullName evidence="5 11">Pectate lyase</fullName>
        <ecNumber evidence="5 11">4.2.2.2</ecNumber>
    </recommendedName>
</protein>
<sequence>MVEVLMFTFAGNACLMIYKLDHNTLYESEDGVLDVTRGSTDITISNNWFKNPDKVMLLGYEDGFLRDKNMKVTVMYNHFGPNCNQRMPSTPTGLKMIVIDHCWRWNPDWQRNRQQLATCLVGYARKMTNNIGRGLTQYVVTNPSDNPINPKPRTLRYGTTMIKGKRWITFQRSMRIRLEKPLLISSFTTIDGRGASVHIAGNACLMIYKVWLDHNTIYESEDVLLDVTRDSTDITISNKWFKNQGKVMLLGHDGFLRDKNMKVTVMYNNFGPNCNQRMP</sequence>
<dbReference type="GO" id="GO:0045490">
    <property type="term" value="P:pectin catabolic process"/>
    <property type="evidence" value="ECO:0007669"/>
    <property type="project" value="UniProtKB-UniPathway"/>
</dbReference>
<comment type="pathway">
    <text evidence="3 11">Glycan metabolism; pectin degradation; 2-dehydro-3-deoxy-D-gluconate from pectin: step 2/5.</text>
</comment>
<feature type="domain" description="Pectate lyase" evidence="12">
    <location>
        <begin position="173"/>
        <end position="279"/>
    </location>
</feature>
<comment type="similarity">
    <text evidence="4 11">Belongs to the polysaccharide lyase 1 family.</text>
</comment>
<reference evidence="13" key="2">
    <citation type="submission" date="2021-01" db="UniProtKB">
        <authorList>
            <consortium name="EnsemblPlants"/>
        </authorList>
    </citation>
    <scope>IDENTIFICATION</scope>
</reference>
<keyword evidence="14" id="KW-1185">Reference proteome</keyword>
<keyword evidence="7 11" id="KW-0479">Metal-binding</keyword>
<keyword evidence="8" id="KW-0732">Signal</keyword>
<dbReference type="SMART" id="SM00656">
    <property type="entry name" value="Amb_all"/>
    <property type="match status" value="1"/>
</dbReference>
<dbReference type="InterPro" id="IPR012334">
    <property type="entry name" value="Pectin_lyas_fold"/>
</dbReference>
<dbReference type="PANTHER" id="PTHR31683:SF74">
    <property type="entry name" value="PECTATE LYASE"/>
    <property type="match status" value="1"/>
</dbReference>
<comment type="cofactor">
    <cofactor evidence="11">
        <name>Ca(2+)</name>
        <dbReference type="ChEBI" id="CHEBI:29108"/>
    </cofactor>
    <text evidence="11">Binds 1 Ca(2+) ion. Required for its activity.</text>
</comment>
<dbReference type="InterPro" id="IPR045032">
    <property type="entry name" value="PEL"/>
</dbReference>
<dbReference type="UniPathway" id="UPA00545">
    <property type="reaction ID" value="UER00824"/>
</dbReference>
<dbReference type="PRINTS" id="PR00807">
    <property type="entry name" value="AMBALLERGEN"/>
</dbReference>
<evidence type="ECO:0000256" key="9">
    <source>
        <dbReference type="ARBA" id="ARBA00022837"/>
    </source>
</evidence>
<evidence type="ECO:0000256" key="1">
    <source>
        <dbReference type="ARBA" id="ARBA00000695"/>
    </source>
</evidence>
<dbReference type="Pfam" id="PF00544">
    <property type="entry name" value="Pectate_lyase_4"/>
    <property type="match status" value="2"/>
</dbReference>
<comment type="subcellular location">
    <subcellularLocation>
        <location evidence="2">Secreted</location>
        <location evidence="2">Cell wall</location>
    </subcellularLocation>
</comment>
<dbReference type="Gramene" id="QL12p033362:mrna">
    <property type="protein sequence ID" value="QL12p033362:mrna"/>
    <property type="gene ID" value="QL12p033362"/>
</dbReference>